<evidence type="ECO:0000313" key="1">
    <source>
        <dbReference type="EMBL" id="ORY07305.1"/>
    </source>
</evidence>
<gene>
    <name evidence="1" type="ORF">LY90DRAFT_519129</name>
</gene>
<reference evidence="1 2" key="1">
    <citation type="submission" date="2016-08" db="EMBL/GenBank/DDBJ databases">
        <title>A Parts List for Fungal Cellulosomes Revealed by Comparative Genomics.</title>
        <authorList>
            <consortium name="DOE Joint Genome Institute"/>
            <person name="Haitjema C.H."/>
            <person name="Gilmore S.P."/>
            <person name="Henske J.K."/>
            <person name="Solomon K.V."/>
            <person name="De Groot R."/>
            <person name="Kuo A."/>
            <person name="Mondo S.J."/>
            <person name="Salamov A.A."/>
            <person name="Labutti K."/>
            <person name="Zhao Z."/>
            <person name="Chiniquy J."/>
            <person name="Barry K."/>
            <person name="Brewer H.M."/>
            <person name="Purvine S.O."/>
            <person name="Wright A.T."/>
            <person name="Boxma B."/>
            <person name="Van Alen T."/>
            <person name="Hackstein J.H."/>
            <person name="Baker S.E."/>
            <person name="Grigoriev I.V."/>
            <person name="O'Malley M.A."/>
        </authorList>
    </citation>
    <scope>NUCLEOTIDE SEQUENCE [LARGE SCALE GENOMIC DNA]</scope>
    <source>
        <strain evidence="1 2">G1</strain>
    </source>
</reference>
<protein>
    <submittedName>
        <fullName evidence="1">Uncharacterized protein</fullName>
    </submittedName>
</protein>
<dbReference type="Proteomes" id="UP000193920">
    <property type="component" value="Unassembled WGS sequence"/>
</dbReference>
<sequence length="244" mass="29008">MINELKEIFSETGPSRLFEIEMKIKKLEIENDDFKLYIDNLNSSCTEYNNKAKLQNKSKLSEEIKVLYSLEELNKVGIAYSFKFLYVEKDVQRFKRRQKKLITIIKKNKNIKTVEIKEVYQHEDQINRVRNGKLQYNFNKEINSNEYCQYYHKNGHNTDNCFFNPSNSPNNNYRGEKKNNNNKSINKIKTKRASLSRNGSKRNFKSYNVNYEEQNSSDSDSDPSFDFCFNITTNIVKDNFNRVQ</sequence>
<proteinExistence type="predicted"/>
<organism evidence="1 2">
    <name type="scientific">Neocallimastix californiae</name>
    <dbReference type="NCBI Taxonomy" id="1754190"/>
    <lineage>
        <taxon>Eukaryota</taxon>
        <taxon>Fungi</taxon>
        <taxon>Fungi incertae sedis</taxon>
        <taxon>Chytridiomycota</taxon>
        <taxon>Chytridiomycota incertae sedis</taxon>
        <taxon>Neocallimastigomycetes</taxon>
        <taxon>Neocallimastigales</taxon>
        <taxon>Neocallimastigaceae</taxon>
        <taxon>Neocallimastix</taxon>
    </lineage>
</organism>
<dbReference type="AlphaFoldDB" id="A0A1Y1ZBZ7"/>
<evidence type="ECO:0000313" key="2">
    <source>
        <dbReference type="Proteomes" id="UP000193920"/>
    </source>
</evidence>
<name>A0A1Y1ZBZ7_9FUNG</name>
<keyword evidence="2" id="KW-1185">Reference proteome</keyword>
<comment type="caution">
    <text evidence="1">The sequence shown here is derived from an EMBL/GenBank/DDBJ whole genome shotgun (WGS) entry which is preliminary data.</text>
</comment>
<dbReference type="EMBL" id="MCOG01000432">
    <property type="protein sequence ID" value="ORY07305.1"/>
    <property type="molecule type" value="Genomic_DNA"/>
</dbReference>
<accession>A0A1Y1ZBZ7</accession>